<evidence type="ECO:0000256" key="1">
    <source>
        <dbReference type="ARBA" id="ARBA00000013"/>
    </source>
</evidence>
<dbReference type="InterPro" id="IPR000631">
    <property type="entry name" value="CARKD"/>
</dbReference>
<dbReference type="RefSeq" id="WP_111439189.1">
    <property type="nucleotide sequence ID" value="NZ_QKZI01000002.1"/>
</dbReference>
<gene>
    <name evidence="18" type="primary">nnrE</name>
    <name evidence="17" type="synonym">nnrD</name>
    <name evidence="22" type="ORF">C7437_102201</name>
</gene>
<dbReference type="InterPro" id="IPR004443">
    <property type="entry name" value="YjeF_N_dom"/>
</dbReference>
<dbReference type="HAMAP" id="MF_01966">
    <property type="entry name" value="NADHX_epimerase"/>
    <property type="match status" value="1"/>
</dbReference>
<dbReference type="GO" id="GO:0046872">
    <property type="term" value="F:metal ion binding"/>
    <property type="evidence" value="ECO:0007669"/>
    <property type="project" value="UniProtKB-UniRule"/>
</dbReference>
<dbReference type="NCBIfam" id="TIGR00196">
    <property type="entry name" value="yjeF_cterm"/>
    <property type="match status" value="1"/>
</dbReference>
<evidence type="ECO:0000256" key="12">
    <source>
        <dbReference type="ARBA" id="ARBA00023239"/>
    </source>
</evidence>
<feature type="binding site" evidence="17">
    <location>
        <position position="267"/>
    </location>
    <ligand>
        <name>(6S)-NADPHX</name>
        <dbReference type="ChEBI" id="CHEBI:64076"/>
    </ligand>
</feature>
<comment type="catalytic activity">
    <reaction evidence="16 17 19">
        <text>(6S)-NADPHX + ADP = AMP + phosphate + NADPH + H(+)</text>
        <dbReference type="Rhea" id="RHEA:32235"/>
        <dbReference type="ChEBI" id="CHEBI:15378"/>
        <dbReference type="ChEBI" id="CHEBI:43474"/>
        <dbReference type="ChEBI" id="CHEBI:57783"/>
        <dbReference type="ChEBI" id="CHEBI:64076"/>
        <dbReference type="ChEBI" id="CHEBI:456215"/>
        <dbReference type="ChEBI" id="CHEBI:456216"/>
        <dbReference type="EC" id="4.2.1.136"/>
    </reaction>
</comment>
<feature type="binding site" evidence="17">
    <location>
        <position position="389"/>
    </location>
    <ligand>
        <name>(6S)-NADPHX</name>
        <dbReference type="ChEBI" id="CHEBI:64076"/>
    </ligand>
</feature>
<feature type="binding site" evidence="18">
    <location>
        <position position="167"/>
    </location>
    <ligand>
        <name>K(+)</name>
        <dbReference type="ChEBI" id="CHEBI:29103"/>
    </ligand>
</feature>
<keyword evidence="13" id="KW-0511">Multifunctional enzyme</keyword>
<comment type="catalytic activity">
    <reaction evidence="1 18 19">
        <text>(6R)-NADHX = (6S)-NADHX</text>
        <dbReference type="Rhea" id="RHEA:32215"/>
        <dbReference type="ChEBI" id="CHEBI:64074"/>
        <dbReference type="ChEBI" id="CHEBI:64075"/>
        <dbReference type="EC" id="5.1.99.6"/>
    </reaction>
</comment>
<evidence type="ECO:0000256" key="11">
    <source>
        <dbReference type="ARBA" id="ARBA00023235"/>
    </source>
</evidence>
<dbReference type="SUPFAM" id="SSF53613">
    <property type="entry name" value="Ribokinase-like"/>
    <property type="match status" value="1"/>
</dbReference>
<evidence type="ECO:0000256" key="17">
    <source>
        <dbReference type="HAMAP-Rule" id="MF_01965"/>
    </source>
</evidence>
<dbReference type="InterPro" id="IPR036652">
    <property type="entry name" value="YjeF_N_dom_sf"/>
</dbReference>
<comment type="similarity">
    <text evidence="17">Belongs to the NnrD/CARKD family.</text>
</comment>
<dbReference type="Pfam" id="PF03853">
    <property type="entry name" value="YjeF_N"/>
    <property type="match status" value="1"/>
</dbReference>
<organism evidence="22 23">
    <name type="scientific">Psychrobacillus insolitus</name>
    <dbReference type="NCBI Taxonomy" id="1461"/>
    <lineage>
        <taxon>Bacteria</taxon>
        <taxon>Bacillati</taxon>
        <taxon>Bacillota</taxon>
        <taxon>Bacilli</taxon>
        <taxon>Bacillales</taxon>
        <taxon>Bacillaceae</taxon>
        <taxon>Psychrobacillus</taxon>
    </lineage>
</organism>
<dbReference type="InterPro" id="IPR029056">
    <property type="entry name" value="Ribokinase-like"/>
</dbReference>
<keyword evidence="6 17" id="KW-0547">Nucleotide-binding</keyword>
<dbReference type="EC" id="5.1.99.6" evidence="19"/>
<feature type="binding site" evidence="17">
    <location>
        <begin position="426"/>
        <end position="430"/>
    </location>
    <ligand>
        <name>AMP</name>
        <dbReference type="ChEBI" id="CHEBI:456215"/>
    </ligand>
</feature>
<dbReference type="AlphaFoldDB" id="A0A2W7N742"/>
<evidence type="ECO:0000256" key="13">
    <source>
        <dbReference type="ARBA" id="ARBA00023268"/>
    </source>
</evidence>
<evidence type="ECO:0000256" key="2">
    <source>
        <dbReference type="ARBA" id="ARBA00000909"/>
    </source>
</evidence>
<comment type="caution">
    <text evidence="22">The sequence shown here is derived from an EMBL/GenBank/DDBJ whole genome shotgun (WGS) entry which is preliminary data.</text>
</comment>
<dbReference type="NCBIfam" id="TIGR00197">
    <property type="entry name" value="yjeF_nterm"/>
    <property type="match status" value="1"/>
</dbReference>
<feature type="binding site" evidence="18">
    <location>
        <begin position="58"/>
        <end position="62"/>
    </location>
    <ligand>
        <name>(6S)-NADPHX</name>
        <dbReference type="ChEBI" id="CHEBI:64076"/>
    </ligand>
</feature>
<evidence type="ECO:0000256" key="3">
    <source>
        <dbReference type="ARBA" id="ARBA00006001"/>
    </source>
</evidence>
<evidence type="ECO:0000256" key="15">
    <source>
        <dbReference type="ARBA" id="ARBA00048238"/>
    </source>
</evidence>
<comment type="cofactor">
    <cofactor evidence="18 19">
        <name>K(+)</name>
        <dbReference type="ChEBI" id="CHEBI:29103"/>
    </cofactor>
    <text evidence="18 19">Binds 1 potassium ion per subunit.</text>
</comment>
<comment type="subunit">
    <text evidence="17">Homotetramer.</text>
</comment>
<proteinExistence type="inferred from homology"/>
<accession>A0A2W7N742</accession>
<evidence type="ECO:0000256" key="14">
    <source>
        <dbReference type="ARBA" id="ARBA00025153"/>
    </source>
</evidence>
<dbReference type="CDD" id="cd01171">
    <property type="entry name" value="YXKO-related"/>
    <property type="match status" value="1"/>
</dbReference>
<comment type="similarity">
    <text evidence="3 19">In the N-terminal section; belongs to the NnrE/AIBP family.</text>
</comment>
<dbReference type="InterPro" id="IPR030677">
    <property type="entry name" value="Nnr"/>
</dbReference>
<evidence type="ECO:0000256" key="8">
    <source>
        <dbReference type="ARBA" id="ARBA00022857"/>
    </source>
</evidence>
<comment type="function">
    <text evidence="18">Catalyzes the epimerization of the S- and R-forms of NAD(P)HX, a damaged form of NAD(P)H that is a result of enzymatic or heat-dependent hydration. This is a prerequisite for the S-specific NAD(P)H-hydrate dehydratase to allow the repair of both epimers of NAD(P)HX.</text>
</comment>
<comment type="function">
    <text evidence="17">Catalyzes the dehydration of the S-form of NAD(P)HX at the expense of ADP, which is converted to AMP. Together with NAD(P)HX epimerase, which catalyzes the epimerization of the S- and R-forms, the enzyme allows the repair of both epimers of NAD(P)HX, a damaged form of NAD(P)H that is a result of enzymatic or heat-dependent hydration.</text>
</comment>
<dbReference type="Pfam" id="PF01256">
    <property type="entry name" value="Carb_kinase"/>
    <property type="match status" value="1"/>
</dbReference>
<dbReference type="SUPFAM" id="SSF64153">
    <property type="entry name" value="YjeF N-terminal domain-like"/>
    <property type="match status" value="1"/>
</dbReference>
<keyword evidence="5 18" id="KW-0479">Metal-binding</keyword>
<dbReference type="GO" id="GO:0110051">
    <property type="term" value="P:metabolite repair"/>
    <property type="evidence" value="ECO:0007669"/>
    <property type="project" value="TreeGrafter"/>
</dbReference>
<feature type="binding site" evidence="18">
    <location>
        <position position="164"/>
    </location>
    <ligand>
        <name>(6S)-NADPHX</name>
        <dbReference type="ChEBI" id="CHEBI:64076"/>
    </ligand>
</feature>
<comment type="catalytic activity">
    <reaction evidence="2 18 19">
        <text>(6R)-NADPHX = (6S)-NADPHX</text>
        <dbReference type="Rhea" id="RHEA:32227"/>
        <dbReference type="ChEBI" id="CHEBI:64076"/>
        <dbReference type="ChEBI" id="CHEBI:64077"/>
        <dbReference type="EC" id="5.1.99.6"/>
    </reaction>
</comment>
<dbReference type="InterPro" id="IPR017953">
    <property type="entry name" value="Carbohydrate_kinase_pred_CS"/>
</dbReference>
<evidence type="ECO:0000256" key="7">
    <source>
        <dbReference type="ARBA" id="ARBA00022840"/>
    </source>
</evidence>
<dbReference type="GO" id="GO:0005524">
    <property type="term" value="F:ATP binding"/>
    <property type="evidence" value="ECO:0007669"/>
    <property type="project" value="UniProtKB-UniRule"/>
</dbReference>
<evidence type="ECO:0000256" key="10">
    <source>
        <dbReference type="ARBA" id="ARBA00023027"/>
    </source>
</evidence>
<keyword evidence="11 18" id="KW-0413">Isomerase</keyword>
<dbReference type="PROSITE" id="PS01050">
    <property type="entry name" value="YJEF_C_2"/>
    <property type="match status" value="1"/>
</dbReference>
<dbReference type="PANTHER" id="PTHR12592:SF0">
    <property type="entry name" value="ATP-DEPENDENT (S)-NAD(P)H-HYDRATE DEHYDRATASE"/>
    <property type="match status" value="1"/>
</dbReference>
<evidence type="ECO:0000313" key="22">
    <source>
        <dbReference type="EMBL" id="PZX05740.1"/>
    </source>
</evidence>
<comment type="cofactor">
    <cofactor evidence="17">
        <name>Mg(2+)</name>
        <dbReference type="ChEBI" id="CHEBI:18420"/>
    </cofactor>
</comment>
<feature type="binding site" evidence="17">
    <location>
        <position position="337"/>
    </location>
    <ligand>
        <name>(6S)-NADPHX</name>
        <dbReference type="ChEBI" id="CHEBI:64076"/>
    </ligand>
</feature>
<evidence type="ECO:0000256" key="5">
    <source>
        <dbReference type="ARBA" id="ARBA00022723"/>
    </source>
</evidence>
<dbReference type="Proteomes" id="UP000248646">
    <property type="component" value="Unassembled WGS sequence"/>
</dbReference>
<name>A0A2W7N742_9BACI</name>
<keyword evidence="8 17" id="KW-0521">NADP</keyword>
<evidence type="ECO:0000256" key="9">
    <source>
        <dbReference type="ARBA" id="ARBA00022958"/>
    </source>
</evidence>
<evidence type="ECO:0000256" key="4">
    <source>
        <dbReference type="ARBA" id="ARBA00009524"/>
    </source>
</evidence>
<feature type="binding site" evidence="18">
    <location>
        <begin position="133"/>
        <end position="139"/>
    </location>
    <ligand>
        <name>(6S)-NADPHX</name>
        <dbReference type="ChEBI" id="CHEBI:64076"/>
    </ligand>
</feature>
<evidence type="ECO:0000313" key="23">
    <source>
        <dbReference type="Proteomes" id="UP000248646"/>
    </source>
</evidence>
<dbReference type="PROSITE" id="PS51383">
    <property type="entry name" value="YJEF_C_3"/>
    <property type="match status" value="1"/>
</dbReference>
<keyword evidence="12 17" id="KW-0456">Lyase</keyword>
<comment type="similarity">
    <text evidence="18">Belongs to the NnrE/AIBP family.</text>
</comment>
<feature type="binding site" evidence="18">
    <location>
        <position position="59"/>
    </location>
    <ligand>
        <name>K(+)</name>
        <dbReference type="ChEBI" id="CHEBI:29103"/>
    </ligand>
</feature>
<evidence type="ECO:0000259" key="20">
    <source>
        <dbReference type="PROSITE" id="PS51383"/>
    </source>
</evidence>
<keyword evidence="10 17" id="KW-0520">NAD</keyword>
<evidence type="ECO:0000256" key="18">
    <source>
        <dbReference type="HAMAP-Rule" id="MF_01966"/>
    </source>
</evidence>
<feature type="binding site" evidence="17">
    <location>
        <position position="456"/>
    </location>
    <ligand>
        <name>(6S)-NADPHX</name>
        <dbReference type="ChEBI" id="CHEBI:64076"/>
    </ligand>
</feature>
<reference evidence="22 23" key="1">
    <citation type="submission" date="2018-06" db="EMBL/GenBank/DDBJ databases">
        <title>Genomic Encyclopedia of Type Strains, Phase IV (KMG-IV): sequencing the most valuable type-strain genomes for metagenomic binning, comparative biology and taxonomic classification.</title>
        <authorList>
            <person name="Goeker M."/>
        </authorList>
    </citation>
    <scope>NUCLEOTIDE SEQUENCE [LARGE SCALE GENOMIC DNA]</scope>
    <source>
        <strain evidence="22 23">DSM 5</strain>
    </source>
</reference>
<dbReference type="GO" id="GO:0046496">
    <property type="term" value="P:nicotinamide nucleotide metabolic process"/>
    <property type="evidence" value="ECO:0007669"/>
    <property type="project" value="UniProtKB-UniRule"/>
</dbReference>
<dbReference type="OrthoDB" id="9806925at2"/>
<dbReference type="Gene3D" id="3.40.50.10260">
    <property type="entry name" value="YjeF N-terminal domain"/>
    <property type="match status" value="1"/>
</dbReference>
<feature type="binding site" evidence="17">
    <location>
        <position position="455"/>
    </location>
    <ligand>
        <name>AMP</name>
        <dbReference type="ChEBI" id="CHEBI:456215"/>
    </ligand>
</feature>
<comment type="function">
    <text evidence="14 19">Bifunctional enzyme that catalyzes the epimerization of the S- and R-forms of NAD(P)HX and the dehydration of the S-form of NAD(P)HX at the expense of ADP, which is converted to AMP. This allows the repair of both epimers of NAD(P)HX, a damaged form of NAD(P)H that is a result of enzymatic or heat-dependent hydration.</text>
</comment>
<dbReference type="PROSITE" id="PS51385">
    <property type="entry name" value="YJEF_N"/>
    <property type="match status" value="1"/>
</dbReference>
<comment type="catalytic activity">
    <reaction evidence="15 17 19">
        <text>(6S)-NADHX + ADP = AMP + phosphate + NADH + H(+)</text>
        <dbReference type="Rhea" id="RHEA:32223"/>
        <dbReference type="ChEBI" id="CHEBI:15378"/>
        <dbReference type="ChEBI" id="CHEBI:43474"/>
        <dbReference type="ChEBI" id="CHEBI:57945"/>
        <dbReference type="ChEBI" id="CHEBI:64074"/>
        <dbReference type="ChEBI" id="CHEBI:456215"/>
        <dbReference type="ChEBI" id="CHEBI:456216"/>
        <dbReference type="EC" id="4.2.1.136"/>
    </reaction>
</comment>
<dbReference type="HAMAP" id="MF_01965">
    <property type="entry name" value="NADHX_dehydratase"/>
    <property type="match status" value="1"/>
</dbReference>
<protein>
    <recommendedName>
        <fullName evidence="19">Bifunctional NAD(P)H-hydrate repair enzyme</fullName>
    </recommendedName>
    <alternativeName>
        <fullName evidence="19">Nicotinamide nucleotide repair protein</fullName>
    </alternativeName>
    <domain>
        <recommendedName>
            <fullName evidence="19">ADP-dependent (S)-NAD(P)H-hydrate dehydratase</fullName>
            <ecNumber evidence="19">4.2.1.136</ecNumber>
        </recommendedName>
        <alternativeName>
            <fullName evidence="19">ADP-dependent NAD(P)HX dehydratase</fullName>
        </alternativeName>
    </domain>
    <domain>
        <recommendedName>
            <fullName evidence="19">NAD(P)H-hydrate epimerase</fullName>
            <ecNumber evidence="19">5.1.99.6</ecNumber>
        </recommendedName>
    </domain>
</protein>
<comment type="caution">
    <text evidence="18">Lacks conserved residue(s) required for the propagation of feature annotation.</text>
</comment>
<feature type="binding site" evidence="18">
    <location>
        <position position="129"/>
    </location>
    <ligand>
        <name>K(+)</name>
        <dbReference type="ChEBI" id="CHEBI:29103"/>
    </ligand>
</feature>
<keyword evidence="7 17" id="KW-0067">ATP-binding</keyword>
<evidence type="ECO:0000256" key="6">
    <source>
        <dbReference type="ARBA" id="ARBA00022741"/>
    </source>
</evidence>
<dbReference type="PIRSF" id="PIRSF017184">
    <property type="entry name" value="Nnr"/>
    <property type="match status" value="1"/>
</dbReference>
<keyword evidence="9 18" id="KW-0630">Potassium</keyword>
<evidence type="ECO:0000259" key="21">
    <source>
        <dbReference type="PROSITE" id="PS51385"/>
    </source>
</evidence>
<sequence>MLVAGQKDMQQLDQYTMERIGLPGVVLMENAGAKVVEEIMNSLPLEQAKIVVLAGGGNNGGDGFVIARLLADKGIKTLLCVLVDVEHVKGDAKVHLDVYKNRHLPLFELSKNTLENLKKELNIADIIVDAMLGTGVIGAVREPFSEVISIVNDYGKEKLVMSVDIPSGVSSDTGKVEGVAIIATKTVSFVLPKKGFFLAEGPRHIGEWKVVDISVPLLAIQELGLTLPILITKTLVKSSLPVRPPHGHKGTFGHVLIVGGSRPYVGAPVYAAKSAFFSGAGLVTLAIPENIYPMVATQNPESLLLPLAEQDGHFAEHALEELLSRLSTFTSIAIGPGMGRFDGGERLIKNLFTSLAKQSIVLDADALFFIRNQLDMIKHYNGDVILTPHPGEMATLLNTTVYEIEANRLDVAKDFAVNNQVYLMLKGHRSIIATPTGEVYINPFGNDALGKGGSGDVLTGLITSFLAQGATPIHALISASYVHAEAGEEQAKIFSQYGVTPLDTIDGIRKELIKLS</sequence>
<evidence type="ECO:0000256" key="19">
    <source>
        <dbReference type="PIRNR" id="PIRNR017184"/>
    </source>
</evidence>
<dbReference type="EMBL" id="QKZI01000002">
    <property type="protein sequence ID" value="PZX05740.1"/>
    <property type="molecule type" value="Genomic_DNA"/>
</dbReference>
<feature type="domain" description="YjeF N-terminal" evidence="21">
    <location>
        <begin position="9"/>
        <end position="221"/>
    </location>
</feature>
<dbReference type="EC" id="4.2.1.136" evidence="19"/>
<dbReference type="Gene3D" id="3.40.1190.20">
    <property type="match status" value="1"/>
</dbReference>
<comment type="similarity">
    <text evidence="4 19">In the C-terminal section; belongs to the NnrD/CARKD family.</text>
</comment>
<evidence type="ECO:0000256" key="16">
    <source>
        <dbReference type="ARBA" id="ARBA00049209"/>
    </source>
</evidence>
<dbReference type="GO" id="GO:0052855">
    <property type="term" value="F:ADP-dependent NAD(P)H-hydrate dehydratase activity"/>
    <property type="evidence" value="ECO:0007669"/>
    <property type="project" value="UniProtKB-UniRule"/>
</dbReference>
<dbReference type="GO" id="GO:0052856">
    <property type="term" value="F:NAD(P)HX epimerase activity"/>
    <property type="evidence" value="ECO:0007669"/>
    <property type="project" value="UniProtKB-UniRule"/>
</dbReference>
<keyword evidence="23" id="KW-1185">Reference proteome</keyword>
<dbReference type="PANTHER" id="PTHR12592">
    <property type="entry name" value="ATP-DEPENDENT (S)-NAD(P)H-HYDRATE DEHYDRATASE FAMILY MEMBER"/>
    <property type="match status" value="1"/>
</dbReference>
<feature type="domain" description="YjeF C-terminal" evidence="20">
    <location>
        <begin position="232"/>
        <end position="515"/>
    </location>
</feature>